<name>A0A4C1Z012_EUMVA</name>
<proteinExistence type="predicted"/>
<gene>
    <name evidence="1" type="ORF">EVAR_63273_1</name>
</gene>
<dbReference type="AlphaFoldDB" id="A0A4C1Z012"/>
<sequence>MVLKAGYGKRNESRTIAVKMRSLRSMCGVSRKDRCRNSDIKVCGLKEDVVTRVERGVLQWLGYLVGMNGNNNKKQNKSIKKMCEEKVALKTHIQTILAY</sequence>
<organism evidence="1 2">
    <name type="scientific">Eumeta variegata</name>
    <name type="common">Bagworm moth</name>
    <name type="synonym">Eumeta japonica</name>
    <dbReference type="NCBI Taxonomy" id="151549"/>
    <lineage>
        <taxon>Eukaryota</taxon>
        <taxon>Metazoa</taxon>
        <taxon>Ecdysozoa</taxon>
        <taxon>Arthropoda</taxon>
        <taxon>Hexapoda</taxon>
        <taxon>Insecta</taxon>
        <taxon>Pterygota</taxon>
        <taxon>Neoptera</taxon>
        <taxon>Endopterygota</taxon>
        <taxon>Lepidoptera</taxon>
        <taxon>Glossata</taxon>
        <taxon>Ditrysia</taxon>
        <taxon>Tineoidea</taxon>
        <taxon>Psychidae</taxon>
        <taxon>Oiketicinae</taxon>
        <taxon>Eumeta</taxon>
    </lineage>
</organism>
<evidence type="ECO:0000313" key="2">
    <source>
        <dbReference type="Proteomes" id="UP000299102"/>
    </source>
</evidence>
<protein>
    <submittedName>
        <fullName evidence="1">Uncharacterized protein</fullName>
    </submittedName>
</protein>
<dbReference type="OrthoDB" id="425681at2759"/>
<accession>A0A4C1Z012</accession>
<evidence type="ECO:0000313" key="1">
    <source>
        <dbReference type="EMBL" id="GBP80523.1"/>
    </source>
</evidence>
<keyword evidence="2" id="KW-1185">Reference proteome</keyword>
<comment type="caution">
    <text evidence="1">The sequence shown here is derived from an EMBL/GenBank/DDBJ whole genome shotgun (WGS) entry which is preliminary data.</text>
</comment>
<dbReference type="EMBL" id="BGZK01001466">
    <property type="protein sequence ID" value="GBP80523.1"/>
    <property type="molecule type" value="Genomic_DNA"/>
</dbReference>
<reference evidence="1 2" key="1">
    <citation type="journal article" date="2019" name="Commun. Biol.">
        <title>The bagworm genome reveals a unique fibroin gene that provides high tensile strength.</title>
        <authorList>
            <person name="Kono N."/>
            <person name="Nakamura H."/>
            <person name="Ohtoshi R."/>
            <person name="Tomita M."/>
            <person name="Numata K."/>
            <person name="Arakawa K."/>
        </authorList>
    </citation>
    <scope>NUCLEOTIDE SEQUENCE [LARGE SCALE GENOMIC DNA]</scope>
</reference>
<dbReference type="Proteomes" id="UP000299102">
    <property type="component" value="Unassembled WGS sequence"/>
</dbReference>